<protein>
    <submittedName>
        <fullName evidence="1">Uncharacterized protein</fullName>
    </submittedName>
</protein>
<name>A0A138ZXH5_GONPJ</name>
<dbReference type="OrthoDB" id="2105043at2759"/>
<gene>
    <name evidence="1" type="ORF">M427DRAFT_39502</name>
</gene>
<proteinExistence type="predicted"/>
<evidence type="ECO:0000313" key="2">
    <source>
        <dbReference type="Proteomes" id="UP000070544"/>
    </source>
</evidence>
<evidence type="ECO:0000313" key="1">
    <source>
        <dbReference type="EMBL" id="KXS09141.1"/>
    </source>
</evidence>
<sequence length="197" mass="22231">MLHASQKVESVGAEDKDVKTILEVNDLFPSLYFGVSPEQIAQEFYSSRERFENFRENLPVAEEVTNFRSTYWWLPSGDVESILSSTFSSYIANARRREDIDSDLCNTTFFFRQDQTTPPILRRFHPLVRRKLGRGIGCGGTWNLQPFPAPAPTVSTGWGLYLASLVTHIEQPGIPGGHPWWNSGRVPLRKTLGPTSA</sequence>
<organism evidence="1 2">
    <name type="scientific">Gonapodya prolifera (strain JEL478)</name>
    <name type="common">Monoblepharis prolifera</name>
    <dbReference type="NCBI Taxonomy" id="1344416"/>
    <lineage>
        <taxon>Eukaryota</taxon>
        <taxon>Fungi</taxon>
        <taxon>Fungi incertae sedis</taxon>
        <taxon>Chytridiomycota</taxon>
        <taxon>Chytridiomycota incertae sedis</taxon>
        <taxon>Monoblepharidomycetes</taxon>
        <taxon>Monoblepharidales</taxon>
        <taxon>Gonapodyaceae</taxon>
        <taxon>Gonapodya</taxon>
    </lineage>
</organism>
<dbReference type="AlphaFoldDB" id="A0A138ZXH5"/>
<accession>A0A138ZXH5</accession>
<dbReference type="Proteomes" id="UP000070544">
    <property type="component" value="Unassembled WGS sequence"/>
</dbReference>
<reference evidence="1 2" key="1">
    <citation type="journal article" date="2015" name="Genome Biol. Evol.">
        <title>Phylogenomic analyses indicate that early fungi evolved digesting cell walls of algal ancestors of land plants.</title>
        <authorList>
            <person name="Chang Y."/>
            <person name="Wang S."/>
            <person name="Sekimoto S."/>
            <person name="Aerts A.L."/>
            <person name="Choi C."/>
            <person name="Clum A."/>
            <person name="LaButti K.M."/>
            <person name="Lindquist E.A."/>
            <person name="Yee Ngan C."/>
            <person name="Ohm R.A."/>
            <person name="Salamov A.A."/>
            <person name="Grigoriev I.V."/>
            <person name="Spatafora J.W."/>
            <person name="Berbee M.L."/>
        </authorList>
    </citation>
    <scope>NUCLEOTIDE SEQUENCE [LARGE SCALE GENOMIC DNA]</scope>
    <source>
        <strain evidence="1 2">JEL478</strain>
    </source>
</reference>
<keyword evidence="2" id="KW-1185">Reference proteome</keyword>
<dbReference type="EMBL" id="KQ965886">
    <property type="protein sequence ID" value="KXS09141.1"/>
    <property type="molecule type" value="Genomic_DNA"/>
</dbReference>